<evidence type="ECO:0000313" key="2">
    <source>
        <dbReference type="Proteomes" id="UP000233551"/>
    </source>
</evidence>
<feature type="non-terminal residue" evidence="1">
    <location>
        <position position="60"/>
    </location>
</feature>
<organism evidence="1 2">
    <name type="scientific">Punica granatum</name>
    <name type="common">Pomegranate</name>
    <dbReference type="NCBI Taxonomy" id="22663"/>
    <lineage>
        <taxon>Eukaryota</taxon>
        <taxon>Viridiplantae</taxon>
        <taxon>Streptophyta</taxon>
        <taxon>Embryophyta</taxon>
        <taxon>Tracheophyta</taxon>
        <taxon>Spermatophyta</taxon>
        <taxon>Magnoliopsida</taxon>
        <taxon>eudicotyledons</taxon>
        <taxon>Gunneridae</taxon>
        <taxon>Pentapetalae</taxon>
        <taxon>rosids</taxon>
        <taxon>malvids</taxon>
        <taxon>Myrtales</taxon>
        <taxon>Lythraceae</taxon>
        <taxon>Punica</taxon>
    </lineage>
</organism>
<dbReference type="Proteomes" id="UP000233551">
    <property type="component" value="Unassembled WGS sequence"/>
</dbReference>
<dbReference type="EMBL" id="PGOL01036575">
    <property type="protein sequence ID" value="PKI26122.1"/>
    <property type="molecule type" value="Genomic_DNA"/>
</dbReference>
<proteinExistence type="predicted"/>
<keyword evidence="2" id="KW-1185">Reference proteome</keyword>
<comment type="caution">
    <text evidence="1">The sequence shown here is derived from an EMBL/GenBank/DDBJ whole genome shotgun (WGS) entry which is preliminary data.</text>
</comment>
<dbReference type="AlphaFoldDB" id="A0A2I0HFV3"/>
<protein>
    <submittedName>
        <fullName evidence="1">Uncharacterized protein</fullName>
    </submittedName>
</protein>
<name>A0A2I0HFV3_PUNGR</name>
<gene>
    <name evidence="1" type="ORF">CRG98_049189</name>
</gene>
<reference evidence="1 2" key="1">
    <citation type="submission" date="2017-11" db="EMBL/GenBank/DDBJ databases">
        <title>De-novo sequencing of pomegranate (Punica granatum L.) genome.</title>
        <authorList>
            <person name="Akparov Z."/>
            <person name="Amiraslanov A."/>
            <person name="Hajiyeva S."/>
            <person name="Abbasov M."/>
            <person name="Kaur K."/>
            <person name="Hamwieh A."/>
            <person name="Solovyev V."/>
            <person name="Salamov A."/>
            <person name="Braich B."/>
            <person name="Kosarev P."/>
            <person name="Mahmoud A."/>
            <person name="Hajiyev E."/>
            <person name="Babayeva S."/>
            <person name="Izzatullayeva V."/>
            <person name="Mammadov A."/>
            <person name="Mammadov A."/>
            <person name="Sharifova S."/>
            <person name="Ojaghi J."/>
            <person name="Eynullazada K."/>
            <person name="Bayramov B."/>
            <person name="Abdulazimova A."/>
            <person name="Shahmuradov I."/>
        </authorList>
    </citation>
    <scope>NUCLEOTIDE SEQUENCE [LARGE SCALE GENOMIC DNA]</scope>
    <source>
        <strain evidence="2">cv. AG2017</strain>
        <tissue evidence="1">Leaf</tissue>
    </source>
</reference>
<evidence type="ECO:0000313" key="1">
    <source>
        <dbReference type="EMBL" id="PKI26122.1"/>
    </source>
</evidence>
<accession>A0A2I0HFV3</accession>
<sequence length="60" mass="6744">MLRCKDMHVRGGRCTGGRLSCAGARAREARGWTRRRAAVRAGAQLCARVRGWMRECARLQ</sequence>